<name>A2Q359_MEDTR</name>
<protein>
    <submittedName>
        <fullName evidence="1">Uncharacterized protein</fullName>
    </submittedName>
</protein>
<reference evidence="1" key="1">
    <citation type="submission" date="2004-12" db="EMBL/GenBank/DDBJ databases">
        <authorList>
            <person name="Town C.D."/>
        </authorList>
    </citation>
    <scope>NUCLEOTIDE SEQUENCE</scope>
</reference>
<gene>
    <name evidence="1" type="ORF">MtrDRAFT_AC154867g19v2</name>
</gene>
<evidence type="ECO:0000313" key="1">
    <source>
        <dbReference type="EMBL" id="ABN08059.1"/>
    </source>
</evidence>
<dbReference type="AlphaFoldDB" id="A2Q359"/>
<sequence length="134" mass="15464">MYLNMSFLFLPIMEGKPRYLSVPIAMLICKYLRYTIFLEWTEMDNLDAVTWSPHMVVIDLEFNGNLTACVNSFSSSISSSRPILISRAPRKLNDLLHKEESEFKPSFHQYLKTMESSSKAITMECAYCNSPIFS</sequence>
<reference evidence="1" key="2">
    <citation type="submission" date="2007-03" db="EMBL/GenBank/DDBJ databases">
        <authorList>
            <consortium name="The International Medicago Genome Annotation Group"/>
        </authorList>
    </citation>
    <scope>NUCLEOTIDE SEQUENCE</scope>
</reference>
<organism evidence="1">
    <name type="scientific">Medicago truncatula</name>
    <name type="common">Barrel medic</name>
    <name type="synonym">Medicago tribuloides</name>
    <dbReference type="NCBI Taxonomy" id="3880"/>
    <lineage>
        <taxon>Eukaryota</taxon>
        <taxon>Viridiplantae</taxon>
        <taxon>Streptophyta</taxon>
        <taxon>Embryophyta</taxon>
        <taxon>Tracheophyta</taxon>
        <taxon>Spermatophyta</taxon>
        <taxon>Magnoliopsida</taxon>
        <taxon>eudicotyledons</taxon>
        <taxon>Gunneridae</taxon>
        <taxon>Pentapetalae</taxon>
        <taxon>rosids</taxon>
        <taxon>fabids</taxon>
        <taxon>Fabales</taxon>
        <taxon>Fabaceae</taxon>
        <taxon>Papilionoideae</taxon>
        <taxon>50 kb inversion clade</taxon>
        <taxon>NPAAA clade</taxon>
        <taxon>Hologalegina</taxon>
        <taxon>IRL clade</taxon>
        <taxon>Trifolieae</taxon>
        <taxon>Medicago</taxon>
    </lineage>
</organism>
<accession>A2Q359</accession>
<dbReference type="EMBL" id="AC154867">
    <property type="protein sequence ID" value="ABN08059.1"/>
    <property type="molecule type" value="Genomic_DNA"/>
</dbReference>
<proteinExistence type="predicted"/>